<dbReference type="OrthoDB" id="9814037at2"/>
<evidence type="ECO:0000313" key="8">
    <source>
        <dbReference type="EMBL" id="UOE20137.1"/>
    </source>
</evidence>
<evidence type="ECO:0000256" key="6">
    <source>
        <dbReference type="ARBA" id="ARBA00023136"/>
    </source>
</evidence>
<dbReference type="Pfam" id="PF01694">
    <property type="entry name" value="Rhomboid"/>
    <property type="match status" value="1"/>
</dbReference>
<dbReference type="GO" id="GO:0004252">
    <property type="term" value="F:serine-type endopeptidase activity"/>
    <property type="evidence" value="ECO:0007669"/>
    <property type="project" value="InterPro"/>
</dbReference>
<evidence type="ECO:0000256" key="5">
    <source>
        <dbReference type="ARBA" id="ARBA00022989"/>
    </source>
</evidence>
<dbReference type="AlphaFoldDB" id="A0A399G0G9"/>
<feature type="domain" description="Peptidase S54 rhomboid" evidence="7">
    <location>
        <begin position="93"/>
        <end position="245"/>
    </location>
</feature>
<evidence type="ECO:0000256" key="2">
    <source>
        <dbReference type="ARBA" id="ARBA00009045"/>
    </source>
</evidence>
<dbReference type="PANTHER" id="PTHR43731">
    <property type="entry name" value="RHOMBOID PROTEASE"/>
    <property type="match status" value="1"/>
</dbReference>
<dbReference type="Gene3D" id="1.20.1540.10">
    <property type="entry name" value="Rhomboid-like"/>
    <property type="match status" value="1"/>
</dbReference>
<proteinExistence type="inferred from homology"/>
<dbReference type="SUPFAM" id="SSF144091">
    <property type="entry name" value="Rhomboid-like"/>
    <property type="match status" value="1"/>
</dbReference>
<keyword evidence="6" id="KW-0472">Membrane</keyword>
<evidence type="ECO:0000256" key="4">
    <source>
        <dbReference type="ARBA" id="ARBA00022801"/>
    </source>
</evidence>
<dbReference type="KEGG" id="thao:NI17_002510"/>
<dbReference type="InterPro" id="IPR035952">
    <property type="entry name" value="Rhomboid-like_sf"/>
</dbReference>
<keyword evidence="8" id="KW-0645">Protease</keyword>
<dbReference type="RefSeq" id="WP_068689763.1">
    <property type="nucleotide sequence ID" value="NZ_CP063196.1"/>
</dbReference>
<keyword evidence="5" id="KW-1133">Transmembrane helix</keyword>
<evidence type="ECO:0000256" key="1">
    <source>
        <dbReference type="ARBA" id="ARBA00004141"/>
    </source>
</evidence>
<sequence length="258" mass="27935">MAGIPLSDDYPVRRVPVVTYALVAVNVTVYLLSPMSMLAVWYGDPSARVCALEQYLLRWAAFPAELLTGTRLGAEQVDSFAVCSVDPAGTWPWVSAVTSMFLHADAWHLVGNMVYLFVFGPCVEDRLGRFRFAAIYLGTGLAACYGFALAEGPAVVPMVGASGAISGVLGAYLVVQFRSRVTTLLLGILPVRLPGWMLVATFFALDYFLYLSSSLYPDEQQGSVAYAAHVYGFLTGLVVGLLVYRVRWGAGARLSDVH</sequence>
<dbReference type="InterPro" id="IPR022764">
    <property type="entry name" value="Peptidase_S54_rhomboid_dom"/>
</dbReference>
<reference evidence="8" key="1">
    <citation type="submission" date="2020-10" db="EMBL/GenBank/DDBJ databases">
        <title>De novo genome project of the cellulose decomposer Thermobifida halotolerans type strain.</title>
        <authorList>
            <person name="Nagy I."/>
            <person name="Horvath B."/>
            <person name="Kukolya J."/>
            <person name="Nagy I."/>
            <person name="Orsini M."/>
        </authorList>
    </citation>
    <scope>NUCLEOTIDE SEQUENCE</scope>
    <source>
        <strain evidence="8">DSM 44931</strain>
    </source>
</reference>
<comment type="similarity">
    <text evidence="2">Belongs to the peptidase S54 family.</text>
</comment>
<name>A0A399G0G9_9ACTN</name>
<dbReference type="InterPro" id="IPR050925">
    <property type="entry name" value="Rhomboid_protease_S54"/>
</dbReference>
<comment type="subcellular location">
    <subcellularLocation>
        <location evidence="1">Membrane</location>
        <topology evidence="1">Multi-pass membrane protein</topology>
    </subcellularLocation>
</comment>
<organism evidence="8 9">
    <name type="scientific">Thermobifida halotolerans</name>
    <dbReference type="NCBI Taxonomy" id="483545"/>
    <lineage>
        <taxon>Bacteria</taxon>
        <taxon>Bacillati</taxon>
        <taxon>Actinomycetota</taxon>
        <taxon>Actinomycetes</taxon>
        <taxon>Streptosporangiales</taxon>
        <taxon>Nocardiopsidaceae</taxon>
        <taxon>Thermobifida</taxon>
    </lineage>
</organism>
<keyword evidence="4" id="KW-0378">Hydrolase</keyword>
<evidence type="ECO:0000259" key="7">
    <source>
        <dbReference type="Pfam" id="PF01694"/>
    </source>
</evidence>
<dbReference type="Proteomes" id="UP000265719">
    <property type="component" value="Chromosome"/>
</dbReference>
<gene>
    <name evidence="8" type="ORF">NI17_002510</name>
</gene>
<dbReference type="PANTHER" id="PTHR43731:SF14">
    <property type="entry name" value="PRESENILIN-ASSOCIATED RHOMBOID-LIKE PROTEIN, MITOCHONDRIAL"/>
    <property type="match status" value="1"/>
</dbReference>
<protein>
    <submittedName>
        <fullName evidence="8">Rhomboid family intramembrane serine protease</fullName>
    </submittedName>
</protein>
<keyword evidence="3" id="KW-0812">Transmembrane</keyword>
<dbReference type="GO" id="GO:0006508">
    <property type="term" value="P:proteolysis"/>
    <property type="evidence" value="ECO:0007669"/>
    <property type="project" value="UniProtKB-KW"/>
</dbReference>
<evidence type="ECO:0000313" key="9">
    <source>
        <dbReference type="Proteomes" id="UP000265719"/>
    </source>
</evidence>
<dbReference type="GO" id="GO:0016020">
    <property type="term" value="C:membrane"/>
    <property type="evidence" value="ECO:0007669"/>
    <property type="project" value="UniProtKB-SubCell"/>
</dbReference>
<accession>A0A399G0G9</accession>
<evidence type="ECO:0000256" key="3">
    <source>
        <dbReference type="ARBA" id="ARBA00022692"/>
    </source>
</evidence>
<dbReference type="EMBL" id="CP063196">
    <property type="protein sequence ID" value="UOE20137.1"/>
    <property type="molecule type" value="Genomic_DNA"/>
</dbReference>
<keyword evidence="9" id="KW-1185">Reference proteome</keyword>